<dbReference type="AlphaFoldDB" id="A0A0E9TE64"/>
<dbReference type="EMBL" id="GBXM01057554">
    <property type="protein sequence ID" value="JAH51023.1"/>
    <property type="molecule type" value="Transcribed_RNA"/>
</dbReference>
<proteinExistence type="predicted"/>
<sequence>MQATKANCIFIFNMKYCNVIFNRQCNNNVIADYIDKTKKVLHMAFWEICLACK</sequence>
<protein>
    <submittedName>
        <fullName evidence="1">Uncharacterized protein</fullName>
    </submittedName>
</protein>
<reference evidence="1" key="1">
    <citation type="submission" date="2014-11" db="EMBL/GenBank/DDBJ databases">
        <authorList>
            <person name="Amaro Gonzalez C."/>
        </authorList>
    </citation>
    <scope>NUCLEOTIDE SEQUENCE</scope>
</reference>
<organism evidence="1">
    <name type="scientific">Anguilla anguilla</name>
    <name type="common">European freshwater eel</name>
    <name type="synonym">Muraena anguilla</name>
    <dbReference type="NCBI Taxonomy" id="7936"/>
    <lineage>
        <taxon>Eukaryota</taxon>
        <taxon>Metazoa</taxon>
        <taxon>Chordata</taxon>
        <taxon>Craniata</taxon>
        <taxon>Vertebrata</taxon>
        <taxon>Euteleostomi</taxon>
        <taxon>Actinopterygii</taxon>
        <taxon>Neopterygii</taxon>
        <taxon>Teleostei</taxon>
        <taxon>Anguilliformes</taxon>
        <taxon>Anguillidae</taxon>
        <taxon>Anguilla</taxon>
    </lineage>
</organism>
<name>A0A0E9TE64_ANGAN</name>
<evidence type="ECO:0000313" key="1">
    <source>
        <dbReference type="EMBL" id="JAH51023.1"/>
    </source>
</evidence>
<reference evidence="1" key="2">
    <citation type="journal article" date="2015" name="Fish Shellfish Immunol.">
        <title>Early steps in the European eel (Anguilla anguilla)-Vibrio vulnificus interaction in the gills: Role of the RtxA13 toxin.</title>
        <authorList>
            <person name="Callol A."/>
            <person name="Pajuelo D."/>
            <person name="Ebbesson L."/>
            <person name="Teles M."/>
            <person name="MacKenzie S."/>
            <person name="Amaro C."/>
        </authorList>
    </citation>
    <scope>NUCLEOTIDE SEQUENCE</scope>
</reference>
<accession>A0A0E9TE64</accession>